<keyword evidence="2 7" id="KW-0964">Secreted</keyword>
<dbReference type="InterPro" id="IPR033112">
    <property type="entry name" value="PLA2_Asp_AS"/>
</dbReference>
<comment type="similarity">
    <text evidence="6">Belongs to the phospholipase A2 family.</text>
</comment>
<dbReference type="InterPro" id="IPR001211">
    <property type="entry name" value="PLA2"/>
</dbReference>
<feature type="domain" description="Phospholipase A2-like central" evidence="8">
    <location>
        <begin position="27"/>
        <end position="132"/>
    </location>
</feature>
<dbReference type="CDD" id="cd00125">
    <property type="entry name" value="PLA2c"/>
    <property type="match status" value="1"/>
</dbReference>
<keyword evidence="10" id="KW-1185">Reference proteome</keyword>
<comment type="catalytic activity">
    <reaction evidence="7">
        <text>a 1,2-diacyl-sn-glycero-3-phosphocholine + H2O = a 1-acyl-sn-glycero-3-phosphocholine + a fatty acid + H(+)</text>
        <dbReference type="Rhea" id="RHEA:15801"/>
        <dbReference type="ChEBI" id="CHEBI:15377"/>
        <dbReference type="ChEBI" id="CHEBI:15378"/>
        <dbReference type="ChEBI" id="CHEBI:28868"/>
        <dbReference type="ChEBI" id="CHEBI:57643"/>
        <dbReference type="ChEBI" id="CHEBI:58168"/>
        <dbReference type="EC" id="3.1.1.4"/>
    </reaction>
</comment>
<feature type="chain" id="PRO_5035959755" description="Phospholipase A2" evidence="7">
    <location>
        <begin position="21"/>
        <end position="164"/>
    </location>
</feature>
<dbReference type="OMA" id="CTKMNIN"/>
<proteinExistence type="inferred from homology"/>
<keyword evidence="7" id="KW-0732">Signal</keyword>
<evidence type="ECO:0000256" key="4">
    <source>
        <dbReference type="PIRSR" id="PIRSR601211-2"/>
    </source>
</evidence>
<keyword evidence="3 5" id="KW-1015">Disulfide bond</keyword>
<evidence type="ECO:0000313" key="9">
    <source>
        <dbReference type="EnsemblMetazoa" id="OVOC10335.1"/>
    </source>
</evidence>
<organism evidence="9 10">
    <name type="scientific">Onchocerca volvulus</name>
    <dbReference type="NCBI Taxonomy" id="6282"/>
    <lineage>
        <taxon>Eukaryota</taxon>
        <taxon>Metazoa</taxon>
        <taxon>Ecdysozoa</taxon>
        <taxon>Nematoda</taxon>
        <taxon>Chromadorea</taxon>
        <taxon>Rhabditida</taxon>
        <taxon>Spirurina</taxon>
        <taxon>Spiruromorpha</taxon>
        <taxon>Filarioidea</taxon>
        <taxon>Onchocercidae</taxon>
        <taxon>Onchocerca</taxon>
    </lineage>
</organism>
<keyword evidence="4 7" id="KW-0106">Calcium</keyword>
<protein>
    <recommendedName>
        <fullName evidence="7">Phospholipase A2</fullName>
        <ecNumber evidence="7">3.1.1.4</ecNumber>
    </recommendedName>
</protein>
<keyword evidence="4" id="KW-0479">Metal-binding</keyword>
<dbReference type="SUPFAM" id="SSF48619">
    <property type="entry name" value="Phospholipase A2, PLA2"/>
    <property type="match status" value="1"/>
</dbReference>
<dbReference type="Pfam" id="PF00068">
    <property type="entry name" value="Phospholip_A2_1"/>
    <property type="match status" value="1"/>
</dbReference>
<dbReference type="EnsemblMetazoa" id="OVOC10335.1">
    <property type="protein sequence ID" value="OVOC10335.1"/>
    <property type="gene ID" value="WBGene00247144"/>
</dbReference>
<reference evidence="10" key="1">
    <citation type="submission" date="2013-10" db="EMBL/GenBank/DDBJ databases">
        <title>Genome sequencing of Onchocerca volvulus.</title>
        <authorList>
            <person name="Cotton J."/>
            <person name="Tsai J."/>
            <person name="Stanley E."/>
            <person name="Tracey A."/>
            <person name="Holroyd N."/>
            <person name="Lustigman S."/>
            <person name="Berriman M."/>
        </authorList>
    </citation>
    <scope>NUCLEOTIDE SEQUENCE</scope>
</reference>
<dbReference type="GO" id="GO:0005576">
    <property type="term" value="C:extracellular region"/>
    <property type="evidence" value="ECO:0007669"/>
    <property type="project" value="UniProtKB-SubCell"/>
</dbReference>
<evidence type="ECO:0000256" key="7">
    <source>
        <dbReference type="RuleBase" id="RU361236"/>
    </source>
</evidence>
<dbReference type="EMBL" id="CMVM020000331">
    <property type="status" value="NOT_ANNOTATED_CDS"/>
    <property type="molecule type" value="Genomic_DNA"/>
</dbReference>
<sequence length="164" mass="18753">MYLEILILIVCLFYTPVTLTGSNKLNALWNLDTMGTCKLGYPASVYNNYGCWCGVGGSGKPMDGIDRAVLENRCYDTAEEYLLPYHWKCIQNQTVCLNDENSKCGNALCACDTEVVKCWSRFEKPKIEVKCVKTNHSYVRHSYSSFNFLSLIKKIFSVWKREVI</sequence>
<dbReference type="SMART" id="SM00085">
    <property type="entry name" value="PA2c"/>
    <property type="match status" value="1"/>
</dbReference>
<dbReference type="GO" id="GO:0050482">
    <property type="term" value="P:arachidonate secretion"/>
    <property type="evidence" value="ECO:0007669"/>
    <property type="project" value="InterPro"/>
</dbReference>
<dbReference type="PROSITE" id="PS00119">
    <property type="entry name" value="PA2_ASP"/>
    <property type="match status" value="1"/>
</dbReference>
<dbReference type="InterPro" id="IPR016090">
    <property type="entry name" value="PLA2-like_dom"/>
</dbReference>
<evidence type="ECO:0000256" key="2">
    <source>
        <dbReference type="ARBA" id="ARBA00022525"/>
    </source>
</evidence>
<evidence type="ECO:0000259" key="8">
    <source>
        <dbReference type="SMART" id="SM00085"/>
    </source>
</evidence>
<feature type="binding site" evidence="4">
    <location>
        <position position="54"/>
    </location>
    <ligand>
        <name>Ca(2+)</name>
        <dbReference type="ChEBI" id="CHEBI:29108"/>
    </ligand>
</feature>
<comment type="cofactor">
    <cofactor evidence="4">
        <name>Ca(2+)</name>
        <dbReference type="ChEBI" id="CHEBI:29108"/>
    </cofactor>
    <text evidence="4">Binds 1 Ca(2+) ion per subunit.</text>
</comment>
<dbReference type="GO" id="GO:0004623">
    <property type="term" value="F:phospholipase A2 activity"/>
    <property type="evidence" value="ECO:0007669"/>
    <property type="project" value="UniProtKB-EC"/>
</dbReference>
<evidence type="ECO:0000256" key="1">
    <source>
        <dbReference type="ARBA" id="ARBA00004613"/>
    </source>
</evidence>
<feature type="binding site" evidence="4">
    <location>
        <position position="56"/>
    </location>
    <ligand>
        <name>Ca(2+)</name>
        <dbReference type="ChEBI" id="CHEBI:29108"/>
    </ligand>
</feature>
<dbReference type="Gene3D" id="1.20.90.10">
    <property type="entry name" value="Phospholipase A2 domain"/>
    <property type="match status" value="1"/>
</dbReference>
<evidence type="ECO:0000256" key="3">
    <source>
        <dbReference type="ARBA" id="ARBA00023157"/>
    </source>
</evidence>
<keyword evidence="7" id="KW-0443">Lipid metabolism</keyword>
<dbReference type="GO" id="GO:0006644">
    <property type="term" value="P:phospholipid metabolic process"/>
    <property type="evidence" value="ECO:0007669"/>
    <property type="project" value="InterPro"/>
</dbReference>
<dbReference type="GO" id="GO:0016042">
    <property type="term" value="P:lipid catabolic process"/>
    <property type="evidence" value="ECO:0007669"/>
    <property type="project" value="InterPro"/>
</dbReference>
<keyword evidence="7" id="KW-0378">Hydrolase</keyword>
<reference evidence="9" key="2">
    <citation type="submission" date="2022-06" db="UniProtKB">
        <authorList>
            <consortium name="EnsemblMetazoa"/>
        </authorList>
    </citation>
    <scope>IDENTIFICATION</scope>
</reference>
<feature type="disulfide bond" evidence="5">
    <location>
        <begin position="96"/>
        <end position="109"/>
    </location>
</feature>
<dbReference type="PANTHER" id="PTHR11716">
    <property type="entry name" value="PHOSPHOLIPASE A2 FAMILY MEMBER"/>
    <property type="match status" value="1"/>
</dbReference>
<dbReference type="InterPro" id="IPR036444">
    <property type="entry name" value="PLipase_A2_dom_sf"/>
</dbReference>
<dbReference type="PANTHER" id="PTHR11716:SF107">
    <property type="entry name" value="PHOSPHOLIPASE A2"/>
    <property type="match status" value="1"/>
</dbReference>
<evidence type="ECO:0000256" key="6">
    <source>
        <dbReference type="RuleBase" id="RU003654"/>
    </source>
</evidence>
<feature type="signal peptide" evidence="7">
    <location>
        <begin position="1"/>
        <end position="20"/>
    </location>
</feature>
<name>A0A8R1XKP2_ONCVO</name>
<dbReference type="EC" id="3.1.1.4" evidence="7"/>
<dbReference type="GO" id="GO:0005509">
    <property type="term" value="F:calcium ion binding"/>
    <property type="evidence" value="ECO:0007669"/>
    <property type="project" value="InterPro"/>
</dbReference>
<dbReference type="Proteomes" id="UP000024404">
    <property type="component" value="Unassembled WGS sequence"/>
</dbReference>
<dbReference type="PRINTS" id="PR00389">
    <property type="entry name" value="PHPHLIPASEA2"/>
</dbReference>
<comment type="subcellular location">
    <subcellularLocation>
        <location evidence="1 7">Secreted</location>
    </subcellularLocation>
</comment>
<evidence type="ECO:0000313" key="10">
    <source>
        <dbReference type="Proteomes" id="UP000024404"/>
    </source>
</evidence>
<accession>A0A8R1XKP2</accession>
<evidence type="ECO:0000256" key="5">
    <source>
        <dbReference type="PIRSR" id="PIRSR601211-3"/>
    </source>
</evidence>
<feature type="disulfide bond" evidence="5">
    <location>
        <begin position="74"/>
        <end position="111"/>
    </location>
</feature>
<dbReference type="AlphaFoldDB" id="A0A8R1XKP2"/>